<dbReference type="SUPFAM" id="SSF53254">
    <property type="entry name" value="Phosphoglycerate mutase-like"/>
    <property type="match status" value="1"/>
</dbReference>
<evidence type="ECO:0000256" key="7">
    <source>
        <dbReference type="SAM" id="SignalP"/>
    </source>
</evidence>
<dbReference type="GO" id="GO:0004331">
    <property type="term" value="F:fructose-2,6-bisphosphate 2-phosphatase activity"/>
    <property type="evidence" value="ECO:0007669"/>
    <property type="project" value="UniProtKB-EC"/>
</dbReference>
<feature type="signal peptide" evidence="7">
    <location>
        <begin position="1"/>
        <end position="18"/>
    </location>
</feature>
<comment type="caution">
    <text evidence="10">The sequence shown here is derived from an EMBL/GenBank/DDBJ whole genome shotgun (WGS) entry which is preliminary data.</text>
</comment>
<evidence type="ECO:0000256" key="2">
    <source>
        <dbReference type="ARBA" id="ARBA00013067"/>
    </source>
</evidence>
<dbReference type="CDD" id="cd05471">
    <property type="entry name" value="pepsin_like"/>
    <property type="match status" value="1"/>
</dbReference>
<dbReference type="SUPFAM" id="SSF50630">
    <property type="entry name" value="Acid proteases"/>
    <property type="match status" value="1"/>
</dbReference>
<organism evidence="10 11">
    <name type="scientific">Purpureocillium lilacinum</name>
    <name type="common">Paecilomyces lilacinus</name>
    <dbReference type="NCBI Taxonomy" id="33203"/>
    <lineage>
        <taxon>Eukaryota</taxon>
        <taxon>Fungi</taxon>
        <taxon>Dikarya</taxon>
        <taxon>Ascomycota</taxon>
        <taxon>Pezizomycotina</taxon>
        <taxon>Sordariomycetes</taxon>
        <taxon>Hypocreomycetidae</taxon>
        <taxon>Hypocreales</taxon>
        <taxon>Ophiocordycipitaceae</taxon>
        <taxon>Purpureocillium</taxon>
    </lineage>
</organism>
<evidence type="ECO:0000313" key="9">
    <source>
        <dbReference type="EMBL" id="KAK4085786.1"/>
    </source>
</evidence>
<dbReference type="Pfam" id="PF01591">
    <property type="entry name" value="6PF2K"/>
    <property type="match status" value="1"/>
</dbReference>
<dbReference type="PANTHER" id="PTHR10606:SF44">
    <property type="entry name" value="6-PHOSPHOFRUCTO 2-KINASE_FRUCTOSE 2,6-BISPHOSPHATASE LONG FORM"/>
    <property type="match status" value="1"/>
</dbReference>
<accession>A0A2U3DWP5</accession>
<proteinExistence type="inferred from homology"/>
<dbReference type="SMART" id="SM00855">
    <property type="entry name" value="PGAM"/>
    <property type="match status" value="1"/>
</dbReference>
<dbReference type="Gene3D" id="2.40.70.10">
    <property type="entry name" value="Acid Proteases"/>
    <property type="match status" value="2"/>
</dbReference>
<dbReference type="InterPro" id="IPR021109">
    <property type="entry name" value="Peptidase_aspartic_dom_sf"/>
</dbReference>
<dbReference type="GO" id="GO:0005524">
    <property type="term" value="F:ATP binding"/>
    <property type="evidence" value="ECO:0007669"/>
    <property type="project" value="UniProtKB-KW"/>
</dbReference>
<evidence type="ECO:0000256" key="5">
    <source>
        <dbReference type="ARBA" id="ARBA00022840"/>
    </source>
</evidence>
<dbReference type="EMBL" id="LCWV01000023">
    <property type="protein sequence ID" value="PWI66673.1"/>
    <property type="molecule type" value="Genomic_DNA"/>
</dbReference>
<dbReference type="FunFam" id="3.40.50.1240:FF:000005">
    <property type="entry name" value="GpmB, Fructose-2,6-bisphosphatase"/>
    <property type="match status" value="1"/>
</dbReference>
<name>A0A2U3DWP5_PURLI</name>
<dbReference type="GO" id="GO:0005829">
    <property type="term" value="C:cytosol"/>
    <property type="evidence" value="ECO:0007669"/>
    <property type="project" value="TreeGrafter"/>
</dbReference>
<evidence type="ECO:0000256" key="6">
    <source>
        <dbReference type="SAM" id="MobiDB-lite"/>
    </source>
</evidence>
<dbReference type="SUPFAM" id="SSF52540">
    <property type="entry name" value="P-loop containing nucleoside triphosphate hydrolases"/>
    <property type="match status" value="1"/>
</dbReference>
<dbReference type="InterPro" id="IPR033121">
    <property type="entry name" value="PEPTIDASE_A1"/>
</dbReference>
<dbReference type="InterPro" id="IPR027417">
    <property type="entry name" value="P-loop_NTPase"/>
</dbReference>
<dbReference type="PANTHER" id="PTHR10606">
    <property type="entry name" value="6-PHOSPHOFRUCTO-2-KINASE/FRUCTOSE-2,6-BISPHOSPHATASE"/>
    <property type="match status" value="1"/>
</dbReference>
<feature type="region of interest" description="Disordered" evidence="6">
    <location>
        <begin position="454"/>
        <end position="477"/>
    </location>
</feature>
<dbReference type="GO" id="GO:0006003">
    <property type="term" value="P:fructose 2,6-bisphosphate metabolic process"/>
    <property type="evidence" value="ECO:0007669"/>
    <property type="project" value="InterPro"/>
</dbReference>
<feature type="region of interest" description="Disordered" evidence="6">
    <location>
        <begin position="573"/>
        <end position="593"/>
    </location>
</feature>
<dbReference type="Pfam" id="PF00300">
    <property type="entry name" value="His_Phos_1"/>
    <property type="match status" value="1"/>
</dbReference>
<feature type="region of interest" description="Disordered" evidence="6">
    <location>
        <begin position="514"/>
        <end position="555"/>
    </location>
</feature>
<keyword evidence="12" id="KW-1185">Reference proteome</keyword>
<keyword evidence="3" id="KW-0547">Nucleotide-binding</keyword>
<evidence type="ECO:0000313" key="12">
    <source>
        <dbReference type="Proteomes" id="UP001287286"/>
    </source>
</evidence>
<sequence>MKALVCLCLLLSSFQALAAPSSPGNGASVPWDISKPLNGITFERVKAVKPPTPDRPAPRFSRLHNIKGKPGSFTSVSALGRLLKTPPAHHQHVYQNVSATGDFSTQYAIQCGWDGVPLWLLFDTGSSDTWAVKTGFRCNDGVGGGNDQEVCGFGSPTIDEFSGGAIEDLHFLLKYGSGEQIVGPMGYSDLTCGGVHVARQQVGLANDTYWHGNNLTVGILGLAYPSLTSAFYGEVGSEATWNAISYTPFFTNAITQGTIDPVFSVAILKNSSEGMLAWGGLPPMDWRRGRSAETDLIIANLIGQAETAWRYSFYTIIPDGIKWGQSTDTTKFPYIVDTGTTMNYLPPPLAEQIAMAFQPRAVYLYQWGAYFAPCNAIPPQFAIIISGVEFWINPADLMYQDLKDPLTGYCAVAIASGGAGPYILGDVFLQNVVAVFDVGAAKMRFYSSERSATHNTMRGVSAGPPTPATASPSGRARANTWNFSKREYAHSIGRGITREASSESLMQRWEHPRDRVCKARSRRRRRTTAVGPGPTAIPREEGHPSSISSDATGVPRRVPALARMADGSISGVWQRRAEPETSGGPMRGSPAQPDGGGHWWWWWRVAPSSIAYHGPADPTNLECPSNGERVLHHPPTGAVRHFLAVRLAVHLGNGVAAGERWQGRAGQLEAGPTSSLLETVEERRNRAGRARRALQACGVKRCPMTEATALGWDLSAVSVARCVTAVSTGKENAPSAIAAQPSAVQFTAGKEHLNRLLGPDVNGNGSPCCHGRDLQSRRTTEHLLACCFSLSISPPFIHCTIRPRLIWRRVPAAREYPGPVYRIFHRRWPLTASDPSAKGEPDESTKGRIFLSWTRGPARQTIASSGAHVAAPASNLERKVQGRGRGVTGRWRTPKSSTASALAHHPHPVESPQLHSLAVWAGISIRPWDLHHKVPSFWGTAPPERPETPRYSALRQSLLVPPPAPENRAASRDHSPCHPFIHYSLKLGFTHHTRRRRPSHLPAPLSPPRQFVFTLSSDSRPQVPWSLSPSCLACHPRLPVQPTSSALPASPSVTAARCAHDAGCLGPRSANALPRVSDSTQVTMPSKTNNGVGVQVEDTKICVVMVGLPARGKSYIAQIAQRYLQWLSIPSQTFNVGNYRRNDAPQPTADFFDTNNVEGERKRRAAAEAALADMLKWFRTGGVVAILDATNSTKERRKWVSDTCEAHGIEVLFVESKCDDEDIIMANIRDVKTTSPDYRGQDPEAAAQDFRNRIRNYEKIYKTIDEDGDEDAYTYLKIMDVGKQVIINRIQDYLQSRIVYYLMNLHIRPRSVWLSRHGESMYNLEGRIGGDTLLSQRGELYARKLPELVRDSVGDDRPLTVWTSTLKRTIATSRFLPQNYNQLQWKALDELDSGVCDGLTYQEIKDRYPDDFAARDEDKYNYRYRGGESYRDVVIRLEPIIMELERSEDILIVTHQAVLRCIYAYFMKKDQAKSPWMNVPLHTLIKLTPRAYGTEEVRYEANIPAVSTWRGKGSTAKHENPAPETL</sequence>
<dbReference type="PROSITE" id="PS00175">
    <property type="entry name" value="PG_MUTASE"/>
    <property type="match status" value="1"/>
</dbReference>
<reference evidence="9 12" key="4">
    <citation type="journal article" date="2024" name="Microbiol. Resour. Announc.">
        <title>Genome annotations for the ascomycete fungi Trichoderma harzianum, Trichoderma aggressivum, and Purpureocillium lilacinum.</title>
        <authorList>
            <person name="Beijen E.P.W."/>
            <person name="Ohm R.A."/>
        </authorList>
    </citation>
    <scope>NUCLEOTIDE SEQUENCE [LARGE SCALE GENOMIC DNA]</scope>
    <source>
        <strain evidence="9 12">CBS 150709</strain>
    </source>
</reference>
<dbReference type="Gene3D" id="3.40.50.1240">
    <property type="entry name" value="Phosphoglycerate mutase-like"/>
    <property type="match status" value="1"/>
</dbReference>
<evidence type="ECO:0000259" key="8">
    <source>
        <dbReference type="PROSITE" id="PS51767"/>
    </source>
</evidence>
<dbReference type="InterPro" id="IPR003094">
    <property type="entry name" value="6Pfruct_kin"/>
</dbReference>
<keyword evidence="7" id="KW-0732">Signal</keyword>
<keyword evidence="5" id="KW-0067">ATP-binding</keyword>
<gene>
    <name evidence="10" type="ORF">PCL_04811</name>
    <name evidence="9" type="ORF">Purlil1_9946</name>
</gene>
<dbReference type="InterPro" id="IPR034164">
    <property type="entry name" value="Pepsin-like_dom"/>
</dbReference>
<dbReference type="PRINTS" id="PR00991">
    <property type="entry name" value="6PFRUCTKNASE"/>
</dbReference>
<dbReference type="GO" id="GO:0003873">
    <property type="term" value="F:6-phosphofructo-2-kinase activity"/>
    <property type="evidence" value="ECO:0007669"/>
    <property type="project" value="InterPro"/>
</dbReference>
<evidence type="ECO:0000313" key="11">
    <source>
        <dbReference type="Proteomes" id="UP000245956"/>
    </source>
</evidence>
<dbReference type="InterPro" id="IPR013078">
    <property type="entry name" value="His_Pase_superF_clade-1"/>
</dbReference>
<reference evidence="10" key="1">
    <citation type="submission" date="2015-05" db="EMBL/GenBank/DDBJ databases">
        <authorList>
            <person name="Wang D.B."/>
            <person name="Wang M."/>
        </authorList>
    </citation>
    <scope>NUCLEOTIDE SEQUENCE</scope>
    <source>
        <strain evidence="10">36-1</strain>
    </source>
</reference>
<dbReference type="InterPro" id="IPR013079">
    <property type="entry name" value="6Phosfructo_kin"/>
</dbReference>
<dbReference type="GO" id="GO:0006000">
    <property type="term" value="P:fructose metabolic process"/>
    <property type="evidence" value="ECO:0007669"/>
    <property type="project" value="InterPro"/>
</dbReference>
<dbReference type="EC" id="3.1.3.46" evidence="2"/>
<reference evidence="10 11" key="2">
    <citation type="journal article" date="2016" name="Front. Microbiol.">
        <title>Genome and transcriptome sequences reveal the specific parasitism of the nematophagous Purpureocillium lilacinum 36-1.</title>
        <authorList>
            <person name="Xie J."/>
            <person name="Li S."/>
            <person name="Mo C."/>
            <person name="Xiao X."/>
            <person name="Peng D."/>
            <person name="Wang G."/>
            <person name="Xiao Y."/>
        </authorList>
    </citation>
    <scope>NUCLEOTIDE SEQUENCE [LARGE SCALE GENOMIC DNA]</scope>
    <source>
        <strain evidence="10 11">36-1</strain>
    </source>
</reference>
<feature type="chain" id="PRO_5015750444" description="fructose-2,6-bisphosphate 2-phosphatase" evidence="7">
    <location>
        <begin position="19"/>
        <end position="1526"/>
    </location>
</feature>
<dbReference type="InterPro" id="IPR029033">
    <property type="entry name" value="His_PPase_superfam"/>
</dbReference>
<reference evidence="9" key="3">
    <citation type="submission" date="2023-11" db="EMBL/GenBank/DDBJ databases">
        <authorList>
            <person name="Beijen E."/>
            <person name="Ohm R.A."/>
        </authorList>
    </citation>
    <scope>NUCLEOTIDE SEQUENCE</scope>
    <source>
        <strain evidence="9">CBS 150709</strain>
    </source>
</reference>
<dbReference type="Proteomes" id="UP001287286">
    <property type="component" value="Unassembled WGS sequence"/>
</dbReference>
<comment type="similarity">
    <text evidence="1">In the C-terminal section; belongs to the phosphoglycerate mutase family.</text>
</comment>
<keyword evidence="4" id="KW-0378">Hydrolase</keyword>
<dbReference type="CDD" id="cd07067">
    <property type="entry name" value="HP_PGM_like"/>
    <property type="match status" value="1"/>
</dbReference>
<feature type="compositionally biased region" description="Basic residues" evidence="6">
    <location>
        <begin position="518"/>
        <end position="527"/>
    </location>
</feature>
<dbReference type="EMBL" id="JAWRVI010000047">
    <property type="protein sequence ID" value="KAK4085786.1"/>
    <property type="molecule type" value="Genomic_DNA"/>
</dbReference>
<evidence type="ECO:0000256" key="4">
    <source>
        <dbReference type="ARBA" id="ARBA00022801"/>
    </source>
</evidence>
<dbReference type="FunFam" id="3.40.50.300:FF:000644">
    <property type="entry name" value="GpmB, Fructose-2,6-bisphosphatase"/>
    <property type="match status" value="1"/>
</dbReference>
<evidence type="ECO:0000256" key="1">
    <source>
        <dbReference type="ARBA" id="ARBA00008408"/>
    </source>
</evidence>
<feature type="domain" description="Peptidase A1" evidence="8">
    <location>
        <begin position="105"/>
        <end position="446"/>
    </location>
</feature>
<evidence type="ECO:0000256" key="3">
    <source>
        <dbReference type="ARBA" id="ARBA00022741"/>
    </source>
</evidence>
<dbReference type="Proteomes" id="UP000245956">
    <property type="component" value="Unassembled WGS sequence"/>
</dbReference>
<feature type="region of interest" description="Disordered" evidence="6">
    <location>
        <begin position="880"/>
        <end position="907"/>
    </location>
</feature>
<dbReference type="Pfam" id="PF00026">
    <property type="entry name" value="Asp"/>
    <property type="match status" value="1"/>
</dbReference>
<dbReference type="PROSITE" id="PS51767">
    <property type="entry name" value="PEPTIDASE_A1"/>
    <property type="match status" value="1"/>
</dbReference>
<dbReference type="Gene3D" id="3.40.50.300">
    <property type="entry name" value="P-loop containing nucleotide triphosphate hydrolases"/>
    <property type="match status" value="1"/>
</dbReference>
<evidence type="ECO:0000313" key="10">
    <source>
        <dbReference type="EMBL" id="PWI66673.1"/>
    </source>
</evidence>
<protein>
    <recommendedName>
        <fullName evidence="2">fructose-2,6-bisphosphate 2-phosphatase</fullName>
        <ecNumber evidence="2">3.1.3.46</ecNumber>
    </recommendedName>
</protein>
<dbReference type="InterPro" id="IPR001345">
    <property type="entry name" value="PG/BPGM_mutase_AS"/>
</dbReference>